<dbReference type="AlphaFoldDB" id="A0A3A9ZJE7"/>
<keyword evidence="1" id="KW-1133">Transmembrane helix</keyword>
<name>A0A3A9ZJE7_9ACTN</name>
<comment type="caution">
    <text evidence="2">The sequence shown here is derived from an EMBL/GenBank/DDBJ whole genome shotgun (WGS) entry which is preliminary data.</text>
</comment>
<dbReference type="Proteomes" id="UP000281726">
    <property type="component" value="Unassembled WGS sequence"/>
</dbReference>
<proteinExistence type="predicted"/>
<organism evidence="2 3">
    <name type="scientific">Micromonospora endolithica</name>
    <dbReference type="NCBI Taxonomy" id="230091"/>
    <lineage>
        <taxon>Bacteria</taxon>
        <taxon>Bacillati</taxon>
        <taxon>Actinomycetota</taxon>
        <taxon>Actinomycetes</taxon>
        <taxon>Micromonosporales</taxon>
        <taxon>Micromonosporaceae</taxon>
        <taxon>Micromonospora</taxon>
    </lineage>
</organism>
<evidence type="ECO:0000313" key="2">
    <source>
        <dbReference type="EMBL" id="RKN48453.1"/>
    </source>
</evidence>
<accession>A0A3A9ZJE7</accession>
<keyword evidence="3" id="KW-1185">Reference proteome</keyword>
<dbReference type="EMBL" id="RBAK01000003">
    <property type="protein sequence ID" value="RKN48453.1"/>
    <property type="molecule type" value="Genomic_DNA"/>
</dbReference>
<feature type="transmembrane region" description="Helical" evidence="1">
    <location>
        <begin position="52"/>
        <end position="78"/>
    </location>
</feature>
<evidence type="ECO:0000256" key="1">
    <source>
        <dbReference type="SAM" id="Phobius"/>
    </source>
</evidence>
<dbReference type="OrthoDB" id="3404929at2"/>
<gene>
    <name evidence="2" type="ORF">D7223_10685</name>
</gene>
<feature type="transmembrane region" description="Helical" evidence="1">
    <location>
        <begin position="14"/>
        <end position="32"/>
    </location>
</feature>
<protein>
    <submittedName>
        <fullName evidence="2">Uncharacterized protein</fullName>
    </submittedName>
</protein>
<sequence length="122" mass="13166">MTVTVESPTGVNRWVWPLALTQLLVLAAYAYGAVAYLLTDAEYFPEQSPPTWAWPAVAAVALGIFPTVVFLALAVPTLRSASFRSAGPRWRASAAALVAASVVLLLVMATPPGWELFDWYVD</sequence>
<feature type="transmembrane region" description="Helical" evidence="1">
    <location>
        <begin position="90"/>
        <end position="109"/>
    </location>
</feature>
<evidence type="ECO:0000313" key="3">
    <source>
        <dbReference type="Proteomes" id="UP000281726"/>
    </source>
</evidence>
<reference evidence="2 3" key="1">
    <citation type="journal article" date="2004" name="Syst. Appl. Microbiol.">
        <title>Cryptoendolithic actinomycetes from antarctic sandstone rock samples: Micromonospora endolithica sp. nov. and two isolates related to Micromonospora coerulea Jensen 1932.</title>
        <authorList>
            <person name="Hirsch P."/>
            <person name="Mevs U."/>
            <person name="Kroppenstedt R.M."/>
            <person name="Schumann P."/>
            <person name="Stackebrandt E."/>
        </authorList>
    </citation>
    <scope>NUCLEOTIDE SEQUENCE [LARGE SCALE GENOMIC DNA]</scope>
    <source>
        <strain evidence="2 3">JCM 12677</strain>
    </source>
</reference>
<dbReference type="RefSeq" id="WP_120727671.1">
    <property type="nucleotide sequence ID" value="NZ_RBAK01000003.1"/>
</dbReference>
<keyword evidence="1" id="KW-0812">Transmembrane</keyword>
<keyword evidence="1" id="KW-0472">Membrane</keyword>